<reference evidence="2" key="2">
    <citation type="submission" date="2020-05" db="UniProtKB">
        <authorList>
            <consortium name="EnsemblMetazoa"/>
        </authorList>
    </citation>
    <scope>IDENTIFICATION</scope>
    <source>
        <strain evidence="2">IAEA</strain>
    </source>
</reference>
<keyword evidence="3" id="KW-1185">Reference proteome</keyword>
<sequence>MFRLIFVNYTPCASSIFAFFSTLVSVLDNVNKLQWIHTCFCICTQELCNSQIRNIRYKMSTYMCMDGNDFMEIGFIKREICIKQKRELHLVYVPTTYLAYD</sequence>
<keyword evidence="1" id="KW-0472">Membrane</keyword>
<reference evidence="3" key="1">
    <citation type="submission" date="2014-03" db="EMBL/GenBank/DDBJ databases">
        <authorList>
            <person name="Aksoy S."/>
            <person name="Warren W."/>
            <person name="Wilson R.K."/>
        </authorList>
    </citation>
    <scope>NUCLEOTIDE SEQUENCE [LARGE SCALE GENOMIC DNA]</scope>
    <source>
        <strain evidence="3">IAEA</strain>
    </source>
</reference>
<feature type="transmembrane region" description="Helical" evidence="1">
    <location>
        <begin position="6"/>
        <end position="27"/>
    </location>
</feature>
<keyword evidence="1" id="KW-0812">Transmembrane</keyword>
<evidence type="ECO:0000313" key="3">
    <source>
        <dbReference type="Proteomes" id="UP000091820"/>
    </source>
</evidence>
<evidence type="ECO:0000313" key="2">
    <source>
        <dbReference type="EnsemblMetazoa" id="GBRI018569-PA"/>
    </source>
</evidence>
<keyword evidence="1" id="KW-1133">Transmembrane helix</keyword>
<dbReference type="EnsemblMetazoa" id="GBRI018569-RA">
    <property type="protein sequence ID" value="GBRI018569-PA"/>
    <property type="gene ID" value="GBRI018569"/>
</dbReference>
<dbReference type="AlphaFoldDB" id="A0A1A9WG60"/>
<protein>
    <submittedName>
        <fullName evidence="2">Uncharacterized protein</fullName>
    </submittedName>
</protein>
<evidence type="ECO:0000256" key="1">
    <source>
        <dbReference type="SAM" id="Phobius"/>
    </source>
</evidence>
<dbReference type="Proteomes" id="UP000091820">
    <property type="component" value="Unassembled WGS sequence"/>
</dbReference>
<accession>A0A1A9WG60</accession>
<proteinExistence type="predicted"/>
<organism evidence="2 3">
    <name type="scientific">Glossina brevipalpis</name>
    <dbReference type="NCBI Taxonomy" id="37001"/>
    <lineage>
        <taxon>Eukaryota</taxon>
        <taxon>Metazoa</taxon>
        <taxon>Ecdysozoa</taxon>
        <taxon>Arthropoda</taxon>
        <taxon>Hexapoda</taxon>
        <taxon>Insecta</taxon>
        <taxon>Pterygota</taxon>
        <taxon>Neoptera</taxon>
        <taxon>Endopterygota</taxon>
        <taxon>Diptera</taxon>
        <taxon>Brachycera</taxon>
        <taxon>Muscomorpha</taxon>
        <taxon>Hippoboscoidea</taxon>
        <taxon>Glossinidae</taxon>
        <taxon>Glossina</taxon>
    </lineage>
</organism>
<dbReference type="VEuPathDB" id="VectorBase:GBRI018569"/>
<name>A0A1A9WG60_9MUSC</name>